<reference evidence="1" key="1">
    <citation type="submission" date="2020-07" db="EMBL/GenBank/DDBJ databases">
        <title>DNAmark Project.</title>
        <authorList>
            <person name="Langkjaer E."/>
        </authorList>
    </citation>
    <scope>NUCLEOTIDE SEQUENCE</scope>
    <source>
        <strain evidence="1">DM467</strain>
    </source>
</reference>
<keyword evidence="1" id="KW-0934">Plastid</keyword>
<gene>
    <name evidence="1" type="primary">psaI</name>
</gene>
<protein>
    <submittedName>
        <fullName evidence="1">Photosystem I subunit VIII</fullName>
    </submittedName>
</protein>
<keyword evidence="1" id="KW-0150">Chloroplast</keyword>
<organism evidence="1">
    <name type="scientific">Epilobium palustre</name>
    <dbReference type="NCBI Taxonomy" id="669682"/>
    <lineage>
        <taxon>Eukaryota</taxon>
        <taxon>Viridiplantae</taxon>
        <taxon>Streptophyta</taxon>
        <taxon>Embryophyta</taxon>
        <taxon>Tracheophyta</taxon>
        <taxon>Spermatophyta</taxon>
        <taxon>Magnoliopsida</taxon>
        <taxon>eudicotyledons</taxon>
        <taxon>Gunneridae</taxon>
        <taxon>Pentapetalae</taxon>
        <taxon>rosids</taxon>
        <taxon>malvids</taxon>
        <taxon>Myrtales</taxon>
        <taxon>Onagraceae</taxon>
        <taxon>Onagroideae</taxon>
        <taxon>Epilobieae</taxon>
        <taxon>Epilobium</taxon>
    </lineage>
</organism>
<evidence type="ECO:0000313" key="1">
    <source>
        <dbReference type="EMBL" id="UEE83372.1"/>
    </source>
</evidence>
<dbReference type="EMBL" id="MT798544">
    <property type="protein sequence ID" value="UEE83372.1"/>
    <property type="molecule type" value="Genomic_DNA"/>
</dbReference>
<name>A0A8K1V9D7_9MYRT</name>
<geneLocation type="chloroplast" evidence="1"/>
<sequence length="36" mass="4041">MFHRGTPFYDRLPLYFCAFSGPSISGNCNGFFISSC</sequence>
<proteinExistence type="predicted"/>
<accession>A0A8K1V9D7</accession>
<dbReference type="AlphaFoldDB" id="A0A8K1V9D7"/>